<sequence>MEASIAEKPVAGGEDVVIVDNPEEVTIVNNPSNGGLVIVNNPEEVVIVNNPEQVTIVTNLPDGDEVVPPLPPPSSQPLIPAPSKNDEPLAAAEDTITTDPLVDDPHLDHNQIDSTETTTTDIDTSPGTESTDTEPVTTDEKPDTNGDTAAMEDDHTTPSTDHNPDQISKGSGGKTHAL</sequence>
<gene>
    <name evidence="2" type="ORF">E3N88_45628</name>
</gene>
<protein>
    <submittedName>
        <fullName evidence="2">Uncharacterized protein</fullName>
    </submittedName>
</protein>
<keyword evidence="3" id="KW-1185">Reference proteome</keyword>
<feature type="region of interest" description="Disordered" evidence="1">
    <location>
        <begin position="61"/>
        <end position="178"/>
    </location>
</feature>
<name>A0A5N6L8W7_9ASTR</name>
<feature type="compositionally biased region" description="Polar residues" evidence="1">
    <location>
        <begin position="157"/>
        <end position="169"/>
    </location>
</feature>
<dbReference type="EMBL" id="SZYD01002422">
    <property type="protein sequence ID" value="KAC9566653.1"/>
    <property type="molecule type" value="Genomic_DNA"/>
</dbReference>
<reference evidence="2 3" key="1">
    <citation type="submission" date="2019-05" db="EMBL/GenBank/DDBJ databases">
        <title>Mikania micrantha, genome provides insights into the molecular mechanism of rapid growth.</title>
        <authorList>
            <person name="Liu B."/>
        </authorList>
    </citation>
    <scope>NUCLEOTIDE SEQUENCE [LARGE SCALE GENOMIC DNA]</scope>
    <source>
        <strain evidence="2">NLD-2019</strain>
        <tissue evidence="2">Leaf</tissue>
    </source>
</reference>
<comment type="caution">
    <text evidence="2">The sequence shown here is derived from an EMBL/GenBank/DDBJ whole genome shotgun (WGS) entry which is preliminary data.</text>
</comment>
<accession>A0A5N6L8W7</accession>
<dbReference type="Proteomes" id="UP000326396">
    <property type="component" value="Unassembled WGS sequence"/>
</dbReference>
<organism evidence="2 3">
    <name type="scientific">Mikania micrantha</name>
    <name type="common">bitter vine</name>
    <dbReference type="NCBI Taxonomy" id="192012"/>
    <lineage>
        <taxon>Eukaryota</taxon>
        <taxon>Viridiplantae</taxon>
        <taxon>Streptophyta</taxon>
        <taxon>Embryophyta</taxon>
        <taxon>Tracheophyta</taxon>
        <taxon>Spermatophyta</taxon>
        <taxon>Magnoliopsida</taxon>
        <taxon>eudicotyledons</taxon>
        <taxon>Gunneridae</taxon>
        <taxon>Pentapetalae</taxon>
        <taxon>asterids</taxon>
        <taxon>campanulids</taxon>
        <taxon>Asterales</taxon>
        <taxon>Asteraceae</taxon>
        <taxon>Asteroideae</taxon>
        <taxon>Heliantheae alliance</taxon>
        <taxon>Eupatorieae</taxon>
        <taxon>Mikania</taxon>
    </lineage>
</organism>
<proteinExistence type="predicted"/>
<evidence type="ECO:0000256" key="1">
    <source>
        <dbReference type="SAM" id="MobiDB-lite"/>
    </source>
</evidence>
<dbReference type="AlphaFoldDB" id="A0A5N6L8W7"/>
<feature type="compositionally biased region" description="Polar residues" evidence="1">
    <location>
        <begin position="126"/>
        <end position="136"/>
    </location>
</feature>
<evidence type="ECO:0000313" key="3">
    <source>
        <dbReference type="Proteomes" id="UP000326396"/>
    </source>
</evidence>
<evidence type="ECO:0000313" key="2">
    <source>
        <dbReference type="EMBL" id="KAC9566653.1"/>
    </source>
</evidence>
<feature type="compositionally biased region" description="Low complexity" evidence="1">
    <location>
        <begin position="112"/>
        <end position="125"/>
    </location>
</feature>